<feature type="region of interest" description="Disordered" evidence="1">
    <location>
        <begin position="1"/>
        <end position="51"/>
    </location>
</feature>
<accession>A0A0B6AS46</accession>
<reference evidence="2 3" key="1">
    <citation type="journal article" date="2015" name="Genome Announc.">
        <title>Complete genome sequences for 35 biothreat assay-relevant bacillus species.</title>
        <authorList>
            <person name="Johnson S.L."/>
            <person name="Daligault H.E."/>
            <person name="Davenport K.W."/>
            <person name="Jaissle J."/>
            <person name="Frey K.G."/>
            <person name="Ladner J.T."/>
            <person name="Broomall S.M."/>
            <person name="Bishop-Lilly K.A."/>
            <person name="Bruce D.C."/>
            <person name="Gibbons H.S."/>
            <person name="Coyne S.R."/>
            <person name="Lo C.C."/>
            <person name="Meincke L."/>
            <person name="Munk A.C."/>
            <person name="Koroleva G.I."/>
            <person name="Rosenzweig C.N."/>
            <person name="Palacios G.F."/>
            <person name="Redden C.L."/>
            <person name="Minogue T.D."/>
            <person name="Chain P.S."/>
        </authorList>
    </citation>
    <scope>NUCLEOTIDE SEQUENCE [LARGE SCALE GENOMIC DNA]</scope>
    <source>
        <strain evidence="3">ATCC 14581 / DSM 32 / JCM 2506 / NBRC 15308 / NCIMB 9376 / NCTC 10342 / NRRL B-14308 / VKM B-512</strain>
    </source>
</reference>
<dbReference type="AlphaFoldDB" id="A0A0B6AS46"/>
<name>A0A0B6AS46_PRIM2</name>
<dbReference type="Pfam" id="PF14139">
    <property type="entry name" value="YpzG"/>
    <property type="match status" value="1"/>
</dbReference>
<proteinExistence type="predicted"/>
<dbReference type="EMBL" id="CP009920">
    <property type="protein sequence ID" value="AJI23488.1"/>
    <property type="molecule type" value="Genomic_DNA"/>
</dbReference>
<feature type="compositionally biased region" description="Polar residues" evidence="1">
    <location>
        <begin position="27"/>
        <end position="42"/>
    </location>
</feature>
<evidence type="ECO:0000256" key="1">
    <source>
        <dbReference type="SAM" id="MobiDB-lite"/>
    </source>
</evidence>
<sequence length="51" mass="6145">MMNDKNQVDQHSELFRHNWTRPKRSKSQVNGHTEMSQTNIILRSNAKAHRW</sequence>
<protein>
    <submittedName>
        <fullName evidence="2">YpzG-like family protein</fullName>
    </submittedName>
</protein>
<dbReference type="InterPro" id="IPR025413">
    <property type="entry name" value="YpzG-like"/>
</dbReference>
<dbReference type="Proteomes" id="UP000031829">
    <property type="component" value="Chromosome"/>
</dbReference>
<gene>
    <name evidence="2" type="ORF">BG04_3861</name>
</gene>
<organism evidence="2 3">
    <name type="scientific">Priestia megaterium (strain ATCC 14581 / DSM 32 / CCUG 1817 / JCM 2506 / NBRC 15308 / NCIMB 9376 / NCTC 10342 / NRRL B-14308 / VKM B-512 / Ford 19)</name>
    <name type="common">Bacillus megaterium</name>
    <dbReference type="NCBI Taxonomy" id="1348623"/>
    <lineage>
        <taxon>Bacteria</taxon>
        <taxon>Bacillati</taxon>
        <taxon>Bacillota</taxon>
        <taxon>Bacilli</taxon>
        <taxon>Bacillales</taxon>
        <taxon>Bacillaceae</taxon>
        <taxon>Priestia</taxon>
    </lineage>
</organism>
<dbReference type="HOGENOM" id="CLU_3114446_0_0_9"/>
<feature type="compositionally biased region" description="Basic and acidic residues" evidence="1">
    <location>
        <begin position="1"/>
        <end position="16"/>
    </location>
</feature>
<evidence type="ECO:0000313" key="3">
    <source>
        <dbReference type="Proteomes" id="UP000031829"/>
    </source>
</evidence>
<dbReference type="KEGG" id="bmeg:BG04_3861"/>
<evidence type="ECO:0000313" key="2">
    <source>
        <dbReference type="EMBL" id="AJI23488.1"/>
    </source>
</evidence>